<name>A0ABY1R1S1_9FLAO</name>
<sequence>MKKLLPFILLFVFCGVFFGQWTIGADMPEGIRAGNTISYTDPNDNAYMYIIGGRNDQGIISNKTYRYNIKTNVWDAKQNVPTPILGAASARIGDNIFIIGGMVTTPGTVTRKVYKYNIENDLWNNAADFPRSFTDGDAVPYQDSLIYVVGSYNSEKTFVYNINKNKWRECNAVPSPGASLSYGAVSISGNKLVYVGGSNGTFSTTYWNNVWIGEIDQNNRSVINWTQGTSFPGQTRTFFELQPWNNGLILIGGTTDNTFDTYTNENYFFDVENNTWSQLTNKPTAWNTGNAASVFLDGNWKLICSGGFEQQYLKKTEIYNQENLSVSDNSETCQLKNMKTISGNRPGINFCLSENGETYLTIWDMQGRKIKKEKKIADKKGMHFVSLENEGFKSGLYIINLKQNQNSVSRKIQIRN</sequence>
<dbReference type="InterPro" id="IPR052392">
    <property type="entry name" value="Kelch-BTB_domain-containing"/>
</dbReference>
<dbReference type="RefSeq" id="WP_283416566.1">
    <property type="nucleotide sequence ID" value="NZ_FXUO01000004.1"/>
</dbReference>
<dbReference type="SUPFAM" id="SSF117281">
    <property type="entry name" value="Kelch motif"/>
    <property type="match status" value="2"/>
</dbReference>
<evidence type="ECO:0000313" key="3">
    <source>
        <dbReference type="Proteomes" id="UP001158050"/>
    </source>
</evidence>
<organism evidence="2 3">
    <name type="scientific">Epilithonimonas pallida</name>
    <dbReference type="NCBI Taxonomy" id="373671"/>
    <lineage>
        <taxon>Bacteria</taxon>
        <taxon>Pseudomonadati</taxon>
        <taxon>Bacteroidota</taxon>
        <taxon>Flavobacteriia</taxon>
        <taxon>Flavobacteriales</taxon>
        <taxon>Weeksellaceae</taxon>
        <taxon>Chryseobacterium group</taxon>
        <taxon>Epilithonimonas</taxon>
    </lineage>
</organism>
<accession>A0ABY1R1S1</accession>
<comment type="caution">
    <text evidence="2">The sequence shown here is derived from an EMBL/GenBank/DDBJ whole genome shotgun (WGS) entry which is preliminary data.</text>
</comment>
<reference evidence="2 3" key="1">
    <citation type="submission" date="2017-05" db="EMBL/GenBank/DDBJ databases">
        <authorList>
            <person name="Varghese N."/>
            <person name="Submissions S."/>
        </authorList>
    </citation>
    <scope>NUCLEOTIDE SEQUENCE [LARGE SCALE GENOMIC DNA]</scope>
    <source>
        <strain evidence="2 3">DSM 18015</strain>
    </source>
</reference>
<keyword evidence="1" id="KW-0732">Signal</keyword>
<dbReference type="Gene3D" id="2.120.10.80">
    <property type="entry name" value="Kelch-type beta propeller"/>
    <property type="match status" value="2"/>
</dbReference>
<proteinExistence type="predicted"/>
<evidence type="ECO:0000313" key="2">
    <source>
        <dbReference type="EMBL" id="SMP92531.1"/>
    </source>
</evidence>
<dbReference type="Proteomes" id="UP001158050">
    <property type="component" value="Unassembled WGS sequence"/>
</dbReference>
<dbReference type="PANTHER" id="PTHR46375:SF3">
    <property type="entry name" value="KELCH REPEAT AND BTB DOMAIN-CONTAINING PROTEIN 13"/>
    <property type="match status" value="1"/>
</dbReference>
<dbReference type="NCBIfam" id="TIGR04183">
    <property type="entry name" value="Por_Secre_tail"/>
    <property type="match status" value="1"/>
</dbReference>
<gene>
    <name evidence="2" type="ORF">SAMN05421679_10492</name>
</gene>
<dbReference type="SMART" id="SM00612">
    <property type="entry name" value="Kelch"/>
    <property type="match status" value="4"/>
</dbReference>
<evidence type="ECO:0000256" key="1">
    <source>
        <dbReference type="ARBA" id="ARBA00022729"/>
    </source>
</evidence>
<dbReference type="EMBL" id="FXUO01000004">
    <property type="protein sequence ID" value="SMP92531.1"/>
    <property type="molecule type" value="Genomic_DNA"/>
</dbReference>
<protein>
    <submittedName>
        <fullName evidence="2">Por secretion system C-terminal sorting domain-containing protein</fullName>
    </submittedName>
</protein>
<dbReference type="InterPro" id="IPR015915">
    <property type="entry name" value="Kelch-typ_b-propeller"/>
</dbReference>
<dbReference type="PANTHER" id="PTHR46375">
    <property type="entry name" value="KELCH REPEAT AND BTB DOMAIN-CONTAINING PROTEIN 13-RELATED"/>
    <property type="match status" value="1"/>
</dbReference>
<dbReference type="InterPro" id="IPR026444">
    <property type="entry name" value="Secre_tail"/>
</dbReference>
<dbReference type="Pfam" id="PF24681">
    <property type="entry name" value="Kelch_KLHDC2_KLHL20_DRC7"/>
    <property type="match status" value="1"/>
</dbReference>
<keyword evidence="3" id="KW-1185">Reference proteome</keyword>
<dbReference type="InterPro" id="IPR006652">
    <property type="entry name" value="Kelch_1"/>
</dbReference>